<dbReference type="GO" id="GO:0000118">
    <property type="term" value="C:histone deacetylase complex"/>
    <property type="evidence" value="ECO:0007669"/>
    <property type="project" value="TreeGrafter"/>
</dbReference>
<dbReference type="InterPro" id="IPR003822">
    <property type="entry name" value="PAH"/>
</dbReference>
<dbReference type="Pfam" id="PF02671">
    <property type="entry name" value="PAH"/>
    <property type="match status" value="1"/>
</dbReference>
<reference evidence="4" key="1">
    <citation type="submission" date="2019-12" db="EMBL/GenBank/DDBJ databases">
        <title>Genome sequencing and annotation of Brassica cretica.</title>
        <authorList>
            <person name="Studholme D.J."/>
            <person name="Sarris P.F."/>
        </authorList>
    </citation>
    <scope>NUCLEOTIDE SEQUENCE</scope>
    <source>
        <strain evidence="4">PFS-001/15</strain>
        <tissue evidence="4">Leaf</tissue>
    </source>
</reference>
<accession>A0A8S9G8L9</accession>
<dbReference type="PANTHER" id="PTHR12346">
    <property type="entry name" value="SIN3B-RELATED"/>
    <property type="match status" value="1"/>
</dbReference>
<evidence type="ECO:0000256" key="1">
    <source>
        <dbReference type="ARBA" id="ARBA00004123"/>
    </source>
</evidence>
<dbReference type="Gene3D" id="1.20.1160.11">
    <property type="entry name" value="Paired amphipathic helix"/>
    <property type="match status" value="1"/>
</dbReference>
<dbReference type="GO" id="GO:0000122">
    <property type="term" value="P:negative regulation of transcription by RNA polymerase II"/>
    <property type="evidence" value="ECO:0007669"/>
    <property type="project" value="TreeGrafter"/>
</dbReference>
<dbReference type="Proteomes" id="UP000712281">
    <property type="component" value="Unassembled WGS sequence"/>
</dbReference>
<proteinExistence type="predicted"/>
<evidence type="ECO:0000256" key="2">
    <source>
        <dbReference type="ARBA" id="ARBA00023242"/>
    </source>
</evidence>
<evidence type="ECO:0000313" key="5">
    <source>
        <dbReference type="Proteomes" id="UP000712281"/>
    </source>
</evidence>
<protein>
    <submittedName>
        <fullName evidence="4">Uncharacterized protein</fullName>
    </submittedName>
</protein>
<comment type="caution">
    <text evidence="4">The sequence shown here is derived from an EMBL/GenBank/DDBJ whole genome shotgun (WGS) entry which is preliminary data.</text>
</comment>
<dbReference type="GO" id="GO:0003714">
    <property type="term" value="F:transcription corepressor activity"/>
    <property type="evidence" value="ECO:0007669"/>
    <property type="project" value="InterPro"/>
</dbReference>
<evidence type="ECO:0000313" key="4">
    <source>
        <dbReference type="EMBL" id="KAF2539562.1"/>
    </source>
</evidence>
<comment type="subcellular location">
    <subcellularLocation>
        <location evidence="1 3">Nucleus</location>
    </subcellularLocation>
</comment>
<name>A0A8S9G8L9_BRACR</name>
<dbReference type="SUPFAM" id="SSF47762">
    <property type="entry name" value="PAH2 domain"/>
    <property type="match status" value="1"/>
</dbReference>
<organism evidence="4 5">
    <name type="scientific">Brassica cretica</name>
    <name type="common">Mustard</name>
    <dbReference type="NCBI Taxonomy" id="69181"/>
    <lineage>
        <taxon>Eukaryota</taxon>
        <taxon>Viridiplantae</taxon>
        <taxon>Streptophyta</taxon>
        <taxon>Embryophyta</taxon>
        <taxon>Tracheophyta</taxon>
        <taxon>Spermatophyta</taxon>
        <taxon>Magnoliopsida</taxon>
        <taxon>eudicotyledons</taxon>
        <taxon>Gunneridae</taxon>
        <taxon>Pentapetalae</taxon>
        <taxon>rosids</taxon>
        <taxon>malvids</taxon>
        <taxon>Brassicales</taxon>
        <taxon>Brassicaceae</taxon>
        <taxon>Brassiceae</taxon>
        <taxon>Brassica</taxon>
    </lineage>
</organism>
<feature type="non-terminal residue" evidence="4">
    <location>
        <position position="1"/>
    </location>
</feature>
<evidence type="ECO:0000256" key="3">
    <source>
        <dbReference type="PROSITE-ProRule" id="PRU00810"/>
    </source>
</evidence>
<dbReference type="PROSITE" id="PS51477">
    <property type="entry name" value="PAH"/>
    <property type="match status" value="1"/>
</dbReference>
<sequence length="102" mass="12105">YVGADVGKDDALSYMKDVEQMFKDQRDKIDTFVVIMKDFDAKRTDLRGVIARVKELFKGHNNLIFGFNTFLPKRFEITLDDDMMKMKKKKLYHQRRKLSKPP</sequence>
<dbReference type="FunFam" id="1.20.1160.11:FF:000001">
    <property type="entry name" value="Paired amphipathic helix protein Sin3"/>
    <property type="match status" value="1"/>
</dbReference>
<dbReference type="InterPro" id="IPR036600">
    <property type="entry name" value="PAH_sf"/>
</dbReference>
<keyword evidence="2 3" id="KW-0539">Nucleus</keyword>
<dbReference type="PANTHER" id="PTHR12346:SF8">
    <property type="entry name" value="PAIRED AMPHIPATHIC HELIX PROTEIN SIN3-LIKE 2"/>
    <property type="match status" value="1"/>
</dbReference>
<dbReference type="InterPro" id="IPR039774">
    <property type="entry name" value="Sin3-like"/>
</dbReference>
<dbReference type="EMBL" id="QGKW02002228">
    <property type="protein sequence ID" value="KAF2539562.1"/>
    <property type="molecule type" value="Genomic_DNA"/>
</dbReference>
<dbReference type="AlphaFoldDB" id="A0A8S9G8L9"/>
<gene>
    <name evidence="4" type="ORF">F2Q68_00022747</name>
</gene>
<dbReference type="GO" id="GO:0000785">
    <property type="term" value="C:chromatin"/>
    <property type="evidence" value="ECO:0007669"/>
    <property type="project" value="TreeGrafter"/>
</dbReference>